<dbReference type="Gene3D" id="3.60.10.10">
    <property type="entry name" value="Endonuclease/exonuclease/phosphatase"/>
    <property type="match status" value="1"/>
</dbReference>
<dbReference type="EMBL" id="AM420293">
    <property type="protein sequence ID" value="CAM06445.1"/>
    <property type="molecule type" value="Genomic_DNA"/>
</dbReference>
<evidence type="ECO:0000256" key="1">
    <source>
        <dbReference type="SAM" id="SignalP"/>
    </source>
</evidence>
<sequence>MRAVTAGRRRSVAVLVAALAAIATAFATPAQAEAPKAASFDVLQLNLCNGGFAHCYSAGRSVDSAIAAIRQRRPDVVTLNEVCAPDITRLTHETGYAGEFTPIGSKVTGAPQPCSEGRGDYGVAVLAHPDQGSLVDGLVEKQFAAQDGGKEARVLLCAPFSQFAACTGQLSMDGNVAAQQCVELAQAAAGLGAATLLGGDLNLAEGGNPDVRACVPQGWYSKGDGTMQHVFATGAFGFERTENLPIEGSDHPGFLVELAR</sequence>
<dbReference type="InterPro" id="IPR005135">
    <property type="entry name" value="Endo/exonuclease/phosphatase"/>
</dbReference>
<feature type="domain" description="Endonuclease/exonuclease/phosphatase" evidence="2">
    <location>
        <begin position="62"/>
        <end position="251"/>
    </location>
</feature>
<dbReference type="GO" id="GO:0003824">
    <property type="term" value="F:catalytic activity"/>
    <property type="evidence" value="ECO:0007669"/>
    <property type="project" value="InterPro"/>
</dbReference>
<dbReference type="Pfam" id="PF03372">
    <property type="entry name" value="Exo_endo_phos"/>
    <property type="match status" value="1"/>
</dbReference>
<dbReference type="eggNOG" id="COG3021">
    <property type="taxonomic scope" value="Bacteria"/>
</dbReference>
<feature type="signal peptide" evidence="1">
    <location>
        <begin position="1"/>
        <end position="32"/>
    </location>
</feature>
<protein>
    <recommendedName>
        <fullName evidence="2">Endonuclease/exonuclease/phosphatase domain-containing protein</fullName>
    </recommendedName>
</protein>
<dbReference type="Proteomes" id="UP000006728">
    <property type="component" value="Chromosome"/>
</dbReference>
<name>A4FQX0_SACEN</name>
<organism evidence="3 4">
    <name type="scientific">Saccharopolyspora erythraea (strain ATCC 11635 / DSM 40517 / JCM 4748 / NBRC 13426 / NCIMB 8594 / NRRL 2338)</name>
    <dbReference type="NCBI Taxonomy" id="405948"/>
    <lineage>
        <taxon>Bacteria</taxon>
        <taxon>Bacillati</taxon>
        <taxon>Actinomycetota</taxon>
        <taxon>Actinomycetes</taxon>
        <taxon>Pseudonocardiales</taxon>
        <taxon>Pseudonocardiaceae</taxon>
        <taxon>Saccharopolyspora</taxon>
    </lineage>
</organism>
<reference evidence="3 4" key="1">
    <citation type="journal article" date="2007" name="Nat. Biotechnol.">
        <title>Complete genome sequence of the erythromycin-producing bacterium Saccharopolyspora erythraea NRRL23338.</title>
        <authorList>
            <person name="Oliynyk M."/>
            <person name="Samborskyy M."/>
            <person name="Lester J.B."/>
            <person name="Mironenko T."/>
            <person name="Scott N."/>
            <person name="Dickens S."/>
            <person name="Haydock S.F."/>
            <person name="Leadlay P.F."/>
        </authorList>
    </citation>
    <scope>NUCLEOTIDE SEQUENCE [LARGE SCALE GENOMIC DNA]</scope>
    <source>
        <strain evidence="4">ATCC 11635 / DSM 40517 / JCM 4748 / NBRC 13426 / NCIMB 8594 / NRRL 2338</strain>
    </source>
</reference>
<keyword evidence="4" id="KW-1185">Reference proteome</keyword>
<gene>
    <name evidence="3" type="ordered locus">SACE_7287</name>
</gene>
<evidence type="ECO:0000313" key="3">
    <source>
        <dbReference type="EMBL" id="CAM06445.1"/>
    </source>
</evidence>
<evidence type="ECO:0000313" key="4">
    <source>
        <dbReference type="Proteomes" id="UP000006728"/>
    </source>
</evidence>
<dbReference type="KEGG" id="sen:SACE_7287"/>
<proteinExistence type="predicted"/>
<dbReference type="SUPFAM" id="SSF56219">
    <property type="entry name" value="DNase I-like"/>
    <property type="match status" value="1"/>
</dbReference>
<feature type="chain" id="PRO_5002667950" description="Endonuclease/exonuclease/phosphatase domain-containing protein" evidence="1">
    <location>
        <begin position="33"/>
        <end position="260"/>
    </location>
</feature>
<dbReference type="OrthoDB" id="3357160at2"/>
<dbReference type="HOGENOM" id="CLU_077709_0_0_11"/>
<accession>A4FQX0</accession>
<evidence type="ECO:0000259" key="2">
    <source>
        <dbReference type="Pfam" id="PF03372"/>
    </source>
</evidence>
<dbReference type="AlphaFoldDB" id="A4FQX0"/>
<dbReference type="InterPro" id="IPR036691">
    <property type="entry name" value="Endo/exonu/phosph_ase_sf"/>
</dbReference>
<keyword evidence="1" id="KW-0732">Signal</keyword>